<evidence type="ECO:0000313" key="5">
    <source>
        <dbReference type="EMBL" id="GAA1699415.1"/>
    </source>
</evidence>
<dbReference type="InterPro" id="IPR036415">
    <property type="entry name" value="Lamin_tail_dom_sf"/>
</dbReference>
<keyword evidence="1" id="KW-0732">Signal</keyword>
<dbReference type="InterPro" id="IPR005135">
    <property type="entry name" value="Endo/exonuclease/phosphatase"/>
</dbReference>
<gene>
    <name evidence="5" type="ORF">GCM10009808_16270</name>
</gene>
<feature type="domain" description="LTD" evidence="4">
    <location>
        <begin position="5"/>
        <end position="147"/>
    </location>
</feature>
<dbReference type="SUPFAM" id="SSF56219">
    <property type="entry name" value="DNase I-like"/>
    <property type="match status" value="1"/>
</dbReference>
<dbReference type="PANTHER" id="PTHR11575:SF24">
    <property type="entry name" value="5'-NUCLEOTIDASE"/>
    <property type="match status" value="1"/>
</dbReference>
<dbReference type="Gene3D" id="3.90.780.10">
    <property type="entry name" value="5'-Nucleotidase, C-terminal domain"/>
    <property type="match status" value="2"/>
</dbReference>
<keyword evidence="3" id="KW-1133">Transmembrane helix</keyword>
<dbReference type="InterPro" id="IPR008334">
    <property type="entry name" value="5'-Nucleotdase_C"/>
</dbReference>
<evidence type="ECO:0000256" key="2">
    <source>
        <dbReference type="SAM" id="MobiDB-lite"/>
    </source>
</evidence>
<dbReference type="Pfam" id="PF00149">
    <property type="entry name" value="Metallophos"/>
    <property type="match status" value="2"/>
</dbReference>
<dbReference type="Proteomes" id="UP001501690">
    <property type="component" value="Unassembled WGS sequence"/>
</dbReference>
<dbReference type="Gene3D" id="3.60.10.10">
    <property type="entry name" value="Endonuclease/exonuclease/phosphatase"/>
    <property type="match status" value="1"/>
</dbReference>
<keyword evidence="6" id="KW-1185">Reference proteome</keyword>
<dbReference type="SUPFAM" id="SSF56300">
    <property type="entry name" value="Metallo-dependent phosphatases"/>
    <property type="match status" value="2"/>
</dbReference>
<keyword evidence="3" id="KW-0812">Transmembrane</keyword>
<dbReference type="CDD" id="cd04486">
    <property type="entry name" value="YhcR_OBF_like"/>
    <property type="match status" value="1"/>
</dbReference>
<dbReference type="Gene3D" id="3.60.21.10">
    <property type="match status" value="2"/>
</dbReference>
<dbReference type="SUPFAM" id="SSF74853">
    <property type="entry name" value="Lamin A/C globular tail domain"/>
    <property type="match status" value="1"/>
</dbReference>
<evidence type="ECO:0000259" key="4">
    <source>
        <dbReference type="PROSITE" id="PS51841"/>
    </source>
</evidence>
<dbReference type="InterPro" id="IPR029052">
    <property type="entry name" value="Metallo-depent_PP-like"/>
</dbReference>
<feature type="compositionally biased region" description="Low complexity" evidence="2">
    <location>
        <begin position="197"/>
        <end position="224"/>
    </location>
</feature>
<organism evidence="5 6">
    <name type="scientific">Microbacterium sediminicola</name>
    <dbReference type="NCBI Taxonomy" id="415210"/>
    <lineage>
        <taxon>Bacteria</taxon>
        <taxon>Bacillati</taxon>
        <taxon>Actinomycetota</taxon>
        <taxon>Actinomycetes</taxon>
        <taxon>Micrococcales</taxon>
        <taxon>Microbacteriaceae</taxon>
        <taxon>Microbacterium</taxon>
    </lineage>
</organism>
<dbReference type="InterPro" id="IPR047971">
    <property type="entry name" value="ExeM-like"/>
</dbReference>
<protein>
    <recommendedName>
        <fullName evidence="4">LTD domain-containing protein</fullName>
    </recommendedName>
</protein>
<feature type="region of interest" description="Disordered" evidence="2">
    <location>
        <begin position="188"/>
        <end position="224"/>
    </location>
</feature>
<feature type="region of interest" description="Disordered" evidence="2">
    <location>
        <begin position="2064"/>
        <end position="2090"/>
    </location>
</feature>
<reference evidence="5 6" key="1">
    <citation type="journal article" date="2019" name="Int. J. Syst. Evol. Microbiol.">
        <title>The Global Catalogue of Microorganisms (GCM) 10K type strain sequencing project: providing services to taxonomists for standard genome sequencing and annotation.</title>
        <authorList>
            <consortium name="The Broad Institute Genomics Platform"/>
            <consortium name="The Broad Institute Genome Sequencing Center for Infectious Disease"/>
            <person name="Wu L."/>
            <person name="Ma J."/>
        </authorList>
    </citation>
    <scope>NUCLEOTIDE SEQUENCE [LARGE SCALE GENOMIC DNA]</scope>
    <source>
        <strain evidence="5 6">JCM 15577</strain>
    </source>
</reference>
<feature type="transmembrane region" description="Helical" evidence="3">
    <location>
        <begin position="2196"/>
        <end position="2213"/>
    </location>
</feature>
<accession>A0ABN2I6B5</accession>
<evidence type="ECO:0000313" key="6">
    <source>
        <dbReference type="Proteomes" id="UP001501690"/>
    </source>
</evidence>
<dbReference type="Pfam" id="PF02872">
    <property type="entry name" value="5_nucleotid_C"/>
    <property type="match status" value="2"/>
</dbReference>
<comment type="caution">
    <text evidence="5">The sequence shown here is derived from an EMBL/GenBank/DDBJ whole genome shotgun (WGS) entry which is preliminary data.</text>
</comment>
<sequence>MVAVPSGAFASTDGEGVIINEVYLKGGSANAVYTDKFVELYNPGDAAQSLEGWSLQYRSASGTGGPSVNVPLSGTIEADDYFLIAFDGNGANGAALPVTPDLDIDSVFNASGTSGTLWLSDTTDALTLATGSISGVEHVVDLIGYGSSGTFEGAVVPVSGSNTTPNSLARTGFVDTDVNSADFAHPATITPQASAGSTPDPEPTATSTAEPTATPTAEPSPTATSGITAIDQIQGTGAASPLVGQTVTTRGIVTAAYPTGGYNGFYIQTPGTGAELDGASDAVFVYGSAATALVAVGDYVEITATVAEYSDMTELTSPSVTILAETPAAIVPAEVAIPATEEAREALEGMLLAPAGDYTVTNTYSTNYYAEIGLAVGTTPLLTPTEVAVVGTPEYDAAVADVAARAVTLDDGASINFNSNANKGIALPWLTDTTVTVGAAVTFAEPMIFEYRNSLWKLQPTQQYVAGAELPATFSDVRTAAPENVGGDIQLATFNVLNYFTTTGEDWGCTSFYTDREGNPITVNSCGDAGPRGAADDENLARQQAKIVSAINALGAEVVSLEEIENSVTFGQDRDAALATLVDALNAALGSEEWAYVPSPAAEDLPAVEAQDVIRTAFIYKPAAVTPIGDSVVLTDSDAFSNARQPLAQAFAPAGEEAAQFVAIVNHFKSKSSSGASGDNADSGQGAYNGDRTRQAEALVAFADEVAADAGTESVFLLGDFNAYSEEDPIHVLEEAGYTDLGALTGEYSYSFSGQSGSLDHVLASAAALETVTGQDIWNINSGEAIALEYSRYNYNLTDFYDESAYRSSDHDPLVIGITALAQPTMVNLLNINDFHGRIDGNTVEFAGTIEQLRAEYGDENTLFLSAGDNIGASLFASAYFGDEPTIEVLNALELAASAVGNHEFDKGLDDLLGRVTEASDFPYLGANVYTKGTDTPVFPEYAVFDVDGVTVAVIGTVTEETSALVSPGGIADIEFGDPVEAVNRVAAQLTDGDPSNGEADVIVAEYHEGSIDGVAEGATLEEEIAAGGAFASIVTETSAAVDVIFTGHTHKEYAWDAPIPGEEGTRPIVQTGSYGAKIGQVVLSVDDEGEVIDYAAQNVARTTVSEDTLESTYPRVAEVAAIVDETLAAAAEVGEQQVGSVTDDITTAFSGGTYVDGVYTGGSRDNRAAQSTLGNLVADSLVASLSADERGGAEIGIVNPGGLRNELYYGEDGVITYAEANAVLPFVNNLWTTTLTGAQFIEVLEQQWQPEGSSRPYLALGLSDNVFYTYDETREKGDRITDVWIDGELIDLEREYRIGSFSFLLQGGDNFTVLAEGTDTRDSGLIDRDAWIDYITANSPLSPSFASRSAETTSLPTSVTRGEELTIEVSGINLTSLGAPENTEIEVEMRGSAAEFASVAMVEGTATVTIEVPMDAPQNSALLLSAPDSGTQVSLPLSVSDGLVELNLLNINDFHGRIDGNTVEFAGTIEQLREQYGEENTLFLSAGDNIGASLFASAYFGDEPTIEVLNALELAASAVGNHEFDKGLDDLLGRVTEASDFPYLGANVYDATTGDVLFDEYALFESNGVTVAVIGAVTEETPSLVSPGGIENVRFGDPVEAVNRVAAQLTDGDPSNGEADVIVAEYHEGSIDGVAEGATIEEEIAAGGAFASIVTETSAAVDVIFTGHTHKEYAWEGPIPGEEGTRPIIQTGSYGANIGQVVLSVDPATGEVVYYSATNVARTTTPEADLEAQYPRVAEVAAIVDETLAAAAEVGNTPVGSVTQDITTAFAGGSYVDGVYTGGSRDNRAAQSTLGNLVADSLLDSLSADERGGAEIAFVNPGGLRNELYYGADGVITYAEANAVLPFVNNLWTTTLTGAQVKAVLEQQWQPDGSSRPFLQLGVSDNLFYTFDDSRAKGDRITGVWIDGEPLVMDADYRVGSFSFLLEGGDNFTVLAEGADTRDSGLIDRDAWIEFITANSPLSPDFASRSAKVTGLASQLVRGATATFEVSGVNLTSQGSPENTTALVSFAGSTAIFDPIVISDGVASVSVTVPADAADSTEVVLAVEPSGLEIRIPVTVSNALEPELPETGGGSGGSSGETPAAPAEGTLTPAAQGLIQAPESAEQGQQITIIVGTQYAGQTVHVWLFSTPTYLGAPVVSASGTVTVTLPTGVAAGTHRLVVTDELGTVIGWQYIQVEALAATGGTAESAGVNLLPWAAAALLAGAVLLVIRRRTAQEA</sequence>
<dbReference type="InterPro" id="IPR006179">
    <property type="entry name" value="5_nucleotidase/apyrase"/>
</dbReference>
<dbReference type="CDD" id="cd10283">
    <property type="entry name" value="MnuA_DNase1-like"/>
    <property type="match status" value="1"/>
</dbReference>
<name>A0ABN2I6B5_9MICO</name>
<dbReference type="PANTHER" id="PTHR11575">
    <property type="entry name" value="5'-NUCLEOTIDASE-RELATED"/>
    <property type="match status" value="1"/>
</dbReference>
<dbReference type="Pfam" id="PF00932">
    <property type="entry name" value="LTD"/>
    <property type="match status" value="1"/>
</dbReference>
<dbReference type="InterPro" id="IPR036691">
    <property type="entry name" value="Endo/exonu/phosph_ase_sf"/>
</dbReference>
<dbReference type="Pfam" id="PF03372">
    <property type="entry name" value="Exo_endo_phos"/>
    <property type="match status" value="1"/>
</dbReference>
<evidence type="ECO:0000256" key="3">
    <source>
        <dbReference type="SAM" id="Phobius"/>
    </source>
</evidence>
<dbReference type="PRINTS" id="PR01607">
    <property type="entry name" value="APYRASEFAMLY"/>
</dbReference>
<dbReference type="SUPFAM" id="SSF55816">
    <property type="entry name" value="5'-nucleotidase (syn. UDP-sugar hydrolase), C-terminal domain"/>
    <property type="match status" value="2"/>
</dbReference>
<evidence type="ECO:0000256" key="1">
    <source>
        <dbReference type="ARBA" id="ARBA00022729"/>
    </source>
</evidence>
<proteinExistence type="predicted"/>
<dbReference type="PROSITE" id="PS51841">
    <property type="entry name" value="LTD"/>
    <property type="match status" value="1"/>
</dbReference>
<keyword evidence="3" id="KW-0472">Membrane</keyword>
<dbReference type="InterPro" id="IPR001322">
    <property type="entry name" value="Lamin_tail_dom"/>
</dbReference>
<dbReference type="InterPro" id="IPR004843">
    <property type="entry name" value="Calcineurin-like_PHP"/>
</dbReference>
<dbReference type="InterPro" id="IPR036907">
    <property type="entry name" value="5'-Nucleotdase_C_sf"/>
</dbReference>
<dbReference type="EMBL" id="BAAAPL010000001">
    <property type="protein sequence ID" value="GAA1699415.1"/>
    <property type="molecule type" value="Genomic_DNA"/>
</dbReference>
<dbReference type="NCBIfam" id="NF033681">
    <property type="entry name" value="ExeM_NucH_DNase"/>
    <property type="match status" value="1"/>
</dbReference>